<keyword evidence="2" id="KW-1185">Reference proteome</keyword>
<dbReference type="AlphaFoldDB" id="A0A9E6UN29"/>
<sequence length="118" mass="11998">MSAAITPVGAGAVGCDALAALAVNAAAEGLRAAREGQRFAAVSAALALDEVAALPRLDLAPLARRSAAEIRAALGHSTPRPRNALRRAILRAMHPVHVAAAGLAPARIWRAHGEVAHV</sequence>
<protein>
    <submittedName>
        <fullName evidence="1">Uncharacterized protein</fullName>
    </submittedName>
</protein>
<evidence type="ECO:0000313" key="1">
    <source>
        <dbReference type="EMBL" id="QZN99763.1"/>
    </source>
</evidence>
<organism evidence="1 2">
    <name type="scientific">Chenggangzhangella methanolivorans</name>
    <dbReference type="NCBI Taxonomy" id="1437009"/>
    <lineage>
        <taxon>Bacteria</taxon>
        <taxon>Pseudomonadati</taxon>
        <taxon>Pseudomonadota</taxon>
        <taxon>Alphaproteobacteria</taxon>
        <taxon>Hyphomicrobiales</taxon>
        <taxon>Methylopilaceae</taxon>
        <taxon>Chenggangzhangella</taxon>
    </lineage>
</organism>
<dbReference type="KEGG" id="cmet:K6K41_24365"/>
<evidence type="ECO:0000313" key="2">
    <source>
        <dbReference type="Proteomes" id="UP000825701"/>
    </source>
</evidence>
<accession>A0A9E6UN29</accession>
<reference evidence="1" key="1">
    <citation type="submission" date="2021-08" db="EMBL/GenBank/DDBJ databases">
        <authorList>
            <person name="Zhang H."/>
            <person name="Xu M."/>
            <person name="Yu Z."/>
            <person name="Yang L."/>
            <person name="Cai Y."/>
        </authorList>
    </citation>
    <scope>NUCLEOTIDE SEQUENCE</scope>
    <source>
        <strain evidence="1">CHL1</strain>
    </source>
</reference>
<dbReference type="Proteomes" id="UP000825701">
    <property type="component" value="Chromosome"/>
</dbReference>
<gene>
    <name evidence="1" type="ORF">K6K41_24365</name>
</gene>
<dbReference type="RefSeq" id="WP_261402870.1">
    <property type="nucleotide sequence ID" value="NZ_CP081869.1"/>
</dbReference>
<proteinExistence type="predicted"/>
<name>A0A9E6UN29_9HYPH</name>
<dbReference type="EMBL" id="CP081869">
    <property type="protein sequence ID" value="QZN99763.1"/>
    <property type="molecule type" value="Genomic_DNA"/>
</dbReference>